<keyword evidence="1" id="KW-0696">RNA-directed RNA polymerase</keyword>
<gene>
    <name evidence="3" type="ORF">CYMTET_8434</name>
</gene>
<keyword evidence="4" id="KW-1185">Reference proteome</keyword>
<keyword evidence="1" id="KW-0694">RNA-binding</keyword>
<dbReference type="GO" id="GO:0031380">
    <property type="term" value="C:nuclear RNA-directed RNA polymerase complex"/>
    <property type="evidence" value="ECO:0007669"/>
    <property type="project" value="TreeGrafter"/>
</dbReference>
<dbReference type="Proteomes" id="UP001190700">
    <property type="component" value="Unassembled WGS sequence"/>
</dbReference>
<dbReference type="AlphaFoldDB" id="A0AAE0GT13"/>
<dbReference type="EMBL" id="LGRX02002606">
    <property type="protein sequence ID" value="KAK3283884.1"/>
    <property type="molecule type" value="Genomic_DNA"/>
</dbReference>
<sequence>MQDITQTKGKEELFQTLHERFASESLVALDAGQEGPRPAGNGAAAGPQCSPAPAASAYGSLKTGRCWRYTARVHGDGHLQLRKPQTEKLCRRLHRIYGSERFLHVHVAKGAAAEEDFMRMMGTGFSVASCRYEFLYLNERPESSKSAADAVFFLSTGRSWPHISVQAVWQTQCPLEHNLDMTVAKFNARLKLGMTDAKPALQLAPTCIEDVPDVMSPNGEVMTDGCGWMCPDTMRKLARKQGWKDVPCALQGRLGAAKGMWMAWSGCLAQIQRRRSQIKCAVPEPLPEQCTIEVKAIPTRGCPGALCAEFVQVLGARGIPTATFEELVLEAAACHKGWRPRGAKHLSIPLCQSRRLFVLPDPTGRLKPDEVYLHAGDDVDLSELFDGSGEVVALHNPAVAPEDVVKFRAVDLPELRLHDPPYRHVAVLSVQGDQPPAAWLSGGDYDGDQPLFIWDKRITCVTPLARACHVASAGDGATASHVDGIPGQCSVREAQETPGGLSEELRRYVGQLIQQSDLLSELYGLHEVWADRAASAHNAEEQELASQSAAQLVRIYRDALDAPKSGLRIVIPDHLRTNYIPHWHRKAEQDSENDLHVYKSMSTLGRLLSSLSTQSQ</sequence>
<accession>A0AAE0GT13</accession>
<comment type="catalytic activity">
    <reaction evidence="1">
        <text>RNA(n) + a ribonucleoside 5'-triphosphate = RNA(n+1) + diphosphate</text>
        <dbReference type="Rhea" id="RHEA:21248"/>
        <dbReference type="Rhea" id="RHEA-COMP:14527"/>
        <dbReference type="Rhea" id="RHEA-COMP:17342"/>
        <dbReference type="ChEBI" id="CHEBI:33019"/>
        <dbReference type="ChEBI" id="CHEBI:61557"/>
        <dbReference type="ChEBI" id="CHEBI:140395"/>
        <dbReference type="EC" id="2.7.7.48"/>
    </reaction>
</comment>
<evidence type="ECO:0000259" key="2">
    <source>
        <dbReference type="Pfam" id="PF05183"/>
    </source>
</evidence>
<organism evidence="3 4">
    <name type="scientific">Cymbomonas tetramitiformis</name>
    <dbReference type="NCBI Taxonomy" id="36881"/>
    <lineage>
        <taxon>Eukaryota</taxon>
        <taxon>Viridiplantae</taxon>
        <taxon>Chlorophyta</taxon>
        <taxon>Pyramimonadophyceae</taxon>
        <taxon>Pyramimonadales</taxon>
        <taxon>Pyramimonadaceae</taxon>
        <taxon>Cymbomonas</taxon>
    </lineage>
</organism>
<dbReference type="InterPro" id="IPR057596">
    <property type="entry name" value="RDRP_core"/>
</dbReference>
<dbReference type="InterPro" id="IPR007855">
    <property type="entry name" value="RDRP"/>
</dbReference>
<dbReference type="GO" id="GO:0003723">
    <property type="term" value="F:RNA binding"/>
    <property type="evidence" value="ECO:0007669"/>
    <property type="project" value="UniProtKB-KW"/>
</dbReference>
<reference evidence="3 4" key="1">
    <citation type="journal article" date="2015" name="Genome Biol. Evol.">
        <title>Comparative Genomics of a Bacterivorous Green Alga Reveals Evolutionary Causalities and Consequences of Phago-Mixotrophic Mode of Nutrition.</title>
        <authorList>
            <person name="Burns J.A."/>
            <person name="Paasch A."/>
            <person name="Narechania A."/>
            <person name="Kim E."/>
        </authorList>
    </citation>
    <scope>NUCLEOTIDE SEQUENCE [LARGE SCALE GENOMIC DNA]</scope>
    <source>
        <strain evidence="3 4">PLY_AMNH</strain>
    </source>
</reference>
<keyword evidence="1" id="KW-0943">RNA-mediated gene silencing</keyword>
<feature type="domain" description="RDRP core" evidence="2">
    <location>
        <begin position="80"/>
        <end position="331"/>
    </location>
</feature>
<dbReference type="Pfam" id="PF05183">
    <property type="entry name" value="RdRP"/>
    <property type="match status" value="2"/>
</dbReference>
<keyword evidence="1" id="KW-0808">Transferase</keyword>
<dbReference type="EC" id="2.7.7.48" evidence="1"/>
<name>A0AAE0GT13_9CHLO</name>
<dbReference type="PANTHER" id="PTHR23079:SF55">
    <property type="entry name" value="RNA-DIRECTED RNA POLYMERASE"/>
    <property type="match status" value="1"/>
</dbReference>
<dbReference type="GO" id="GO:0030422">
    <property type="term" value="P:siRNA processing"/>
    <property type="evidence" value="ECO:0007669"/>
    <property type="project" value="TreeGrafter"/>
</dbReference>
<evidence type="ECO:0000313" key="3">
    <source>
        <dbReference type="EMBL" id="KAK3283884.1"/>
    </source>
</evidence>
<comment type="caution">
    <text evidence="3">The sequence shown here is derived from an EMBL/GenBank/DDBJ whole genome shotgun (WGS) entry which is preliminary data.</text>
</comment>
<protein>
    <recommendedName>
        <fullName evidence="1">RNA-dependent RNA polymerase</fullName>
        <ecNumber evidence="1">2.7.7.48</ecNumber>
    </recommendedName>
</protein>
<keyword evidence="1" id="KW-0548">Nucleotidyltransferase</keyword>
<comment type="function">
    <text evidence="1">Probably involved in the RNA silencing pathway and required for the generation of small interfering RNAs (siRNAs).</text>
</comment>
<feature type="domain" description="RDRP core" evidence="2">
    <location>
        <begin position="344"/>
        <end position="608"/>
    </location>
</feature>
<dbReference type="GO" id="GO:0003968">
    <property type="term" value="F:RNA-directed RNA polymerase activity"/>
    <property type="evidence" value="ECO:0007669"/>
    <property type="project" value="UniProtKB-KW"/>
</dbReference>
<dbReference type="PANTHER" id="PTHR23079">
    <property type="entry name" value="RNA-DEPENDENT RNA POLYMERASE"/>
    <property type="match status" value="1"/>
</dbReference>
<evidence type="ECO:0000313" key="4">
    <source>
        <dbReference type="Proteomes" id="UP001190700"/>
    </source>
</evidence>
<evidence type="ECO:0000256" key="1">
    <source>
        <dbReference type="RuleBase" id="RU363098"/>
    </source>
</evidence>
<comment type="similarity">
    <text evidence="1">Belongs to the RdRP family.</text>
</comment>
<proteinExistence type="inferred from homology"/>